<dbReference type="GO" id="GO:0008270">
    <property type="term" value="F:zinc ion binding"/>
    <property type="evidence" value="ECO:0007669"/>
    <property type="project" value="UniProtKB-KW"/>
</dbReference>
<name>Q5KM71_CRYD1</name>
<gene>
    <name evidence="5" type="ordered locus">CNB02720</name>
</gene>
<keyword evidence="6" id="KW-1185">Reference proteome</keyword>
<dbReference type="VEuPathDB" id="FungiDB:CNB02720"/>
<dbReference type="InterPro" id="IPR001841">
    <property type="entry name" value="Znf_RING"/>
</dbReference>
<feature type="compositionally biased region" description="Low complexity" evidence="2">
    <location>
        <begin position="1"/>
        <end position="13"/>
    </location>
</feature>
<organism evidence="5 6">
    <name type="scientific">Cryptococcus deneoformans (strain JEC21 / ATCC MYA-565)</name>
    <name type="common">Cryptococcus neoformans var. neoformans serotype D</name>
    <dbReference type="NCBI Taxonomy" id="214684"/>
    <lineage>
        <taxon>Eukaryota</taxon>
        <taxon>Fungi</taxon>
        <taxon>Dikarya</taxon>
        <taxon>Basidiomycota</taxon>
        <taxon>Agaricomycotina</taxon>
        <taxon>Tremellomycetes</taxon>
        <taxon>Tremellales</taxon>
        <taxon>Cryptococcaceae</taxon>
        <taxon>Cryptococcus</taxon>
        <taxon>Cryptococcus neoformans species complex</taxon>
    </lineage>
</organism>
<reference evidence="5 6" key="1">
    <citation type="journal article" date="2005" name="Science">
        <title>The genome of the basidiomycetous yeast and human pathogen Cryptococcus neoformans.</title>
        <authorList>
            <person name="Loftus B.J."/>
            <person name="Fung E."/>
            <person name="Roncaglia P."/>
            <person name="Rowley D."/>
            <person name="Amedeo P."/>
            <person name="Bruno D."/>
            <person name="Vamathevan J."/>
            <person name="Miranda M."/>
            <person name="Anderson I.J."/>
            <person name="Fraser J.A."/>
            <person name="Allen J.E."/>
            <person name="Bosdet I.E."/>
            <person name="Brent M.R."/>
            <person name="Chiu R."/>
            <person name="Doering T.L."/>
            <person name="Donlin M.J."/>
            <person name="D'Souza C.A."/>
            <person name="Fox D.S."/>
            <person name="Grinberg V."/>
            <person name="Fu J."/>
            <person name="Fukushima M."/>
            <person name="Haas B.J."/>
            <person name="Huang J.C."/>
            <person name="Janbon G."/>
            <person name="Jones S.J."/>
            <person name="Koo H.L."/>
            <person name="Krzywinski M.I."/>
            <person name="Kwon-Chung J.K."/>
            <person name="Lengeler K.B."/>
            <person name="Maiti R."/>
            <person name="Marra M.A."/>
            <person name="Marra R.E."/>
            <person name="Mathewson C.A."/>
            <person name="Mitchell T.G."/>
            <person name="Pertea M."/>
            <person name="Riggs F.R."/>
            <person name="Salzberg S.L."/>
            <person name="Schein J.E."/>
            <person name="Shvartsbeyn A."/>
            <person name="Shin H."/>
            <person name="Shumway M."/>
            <person name="Specht C.A."/>
            <person name="Suh B.B."/>
            <person name="Tenney A."/>
            <person name="Utterback T.R."/>
            <person name="Wickes B.L."/>
            <person name="Wortman J.R."/>
            <person name="Wye N.H."/>
            <person name="Kronstad J.W."/>
            <person name="Lodge J.K."/>
            <person name="Heitman J."/>
            <person name="Davis R.W."/>
            <person name="Fraser C.M."/>
            <person name="Hyman R.W."/>
        </authorList>
    </citation>
    <scope>NUCLEOTIDE SEQUENCE [LARGE SCALE GENOMIC DNA]</scope>
    <source>
        <strain evidence="6">JEC21 / ATCC MYA-565</strain>
    </source>
</reference>
<dbReference type="KEGG" id="cne:CNB02720"/>
<evidence type="ECO:0000313" key="5">
    <source>
        <dbReference type="EMBL" id="AAW41554.1"/>
    </source>
</evidence>
<proteinExistence type="predicted"/>
<dbReference type="PaxDb" id="214684-Q5KM71"/>
<evidence type="ECO:0000256" key="2">
    <source>
        <dbReference type="SAM" id="MobiDB-lite"/>
    </source>
</evidence>
<evidence type="ECO:0000259" key="4">
    <source>
        <dbReference type="PROSITE" id="PS50966"/>
    </source>
</evidence>
<dbReference type="InterPro" id="IPR007527">
    <property type="entry name" value="Znf_SWIM"/>
</dbReference>
<dbReference type="HOGENOM" id="CLU_501532_0_0_1"/>
<dbReference type="PROSITE" id="PS50966">
    <property type="entry name" value="ZF_SWIM"/>
    <property type="match status" value="1"/>
</dbReference>
<dbReference type="PROSITE" id="PS50089">
    <property type="entry name" value="ZF_RING_2"/>
    <property type="match status" value="1"/>
</dbReference>
<dbReference type="RefSeq" id="XP_568861.1">
    <property type="nucleotide sequence ID" value="XM_568861.2"/>
</dbReference>
<feature type="domain" description="SWIM-type" evidence="4">
    <location>
        <begin position="323"/>
        <end position="356"/>
    </location>
</feature>
<feature type="compositionally biased region" description="Polar residues" evidence="2">
    <location>
        <begin position="228"/>
        <end position="254"/>
    </location>
</feature>
<dbReference type="PANTHER" id="PTHR21540:SF0">
    <property type="entry name" value="PHD FAMILY PROTEIN"/>
    <property type="match status" value="1"/>
</dbReference>
<dbReference type="SUPFAM" id="SSF57850">
    <property type="entry name" value="RING/U-box"/>
    <property type="match status" value="1"/>
</dbReference>
<feature type="region of interest" description="Disordered" evidence="2">
    <location>
        <begin position="1"/>
        <end position="52"/>
    </location>
</feature>
<evidence type="ECO:0000259" key="3">
    <source>
        <dbReference type="PROSITE" id="PS50089"/>
    </source>
</evidence>
<dbReference type="GO" id="GO:0061630">
    <property type="term" value="F:ubiquitin protein ligase activity"/>
    <property type="evidence" value="ECO:0007669"/>
    <property type="project" value="InterPro"/>
</dbReference>
<dbReference type="EMBL" id="AE017342">
    <property type="protein sequence ID" value="AAW41554.1"/>
    <property type="molecule type" value="Genomic_DNA"/>
</dbReference>
<dbReference type="PANTHER" id="PTHR21540">
    <property type="entry name" value="RING FINGER AND SWIM DOMAIN-CONTAINING PROTEIN 2"/>
    <property type="match status" value="1"/>
</dbReference>
<evidence type="ECO:0000256" key="1">
    <source>
        <dbReference type="PROSITE-ProRule" id="PRU00175"/>
    </source>
</evidence>
<dbReference type="eggNOG" id="ENOG502RZA9">
    <property type="taxonomic scope" value="Eukaryota"/>
</dbReference>
<feature type="compositionally biased region" description="Basic and acidic residues" evidence="2">
    <location>
        <begin position="104"/>
        <end position="148"/>
    </location>
</feature>
<dbReference type="AlphaFoldDB" id="Q5KM71"/>
<sequence>MSSRPELRLPSPSAIFDEDSGDGLSFAAPSTSTIVTSHSASSRRSSTIRNHLNDSDIIRQSSTAPNYRAASSIAGSSTRIITPSVLESPSISIGIERGNAPSYKRKEVNSKHSQYDVAEKTARQDVKMRKSVKKENTDLKSADHKPVAHVDQMGSSQVASSSSRKRGQPHDTDNTIKAIEAGRIKRKHGMKTQSDGEARFEAYQAQLRQQSDAIVTQQMQMDTKGRQRQQYQKKSPHSLSTLDKSTVIPSQPATSVHKRAKKAKVDPMYKRPARGRSHCPKTIMDRCDRAMSQRMFMIERVPYANAPNQVDFFKVLGSTGNVYTVTIGNFPNCDCPDCIKGNSPCKHIIFVFLKVLKVPEDSSIWYQKGLTAAEVQWVFRHAPPAPTGSVAVPPSVRDAYLRATGNLPEQVTSTSGDNEHFDGKRIKAIGEDCPVCYEEMTQQDDVNEKLVYDDSLSGCGRPLHAECFRMWAVTAKKSGKDVTCVWCRNEWPTGTTGGKGKSKMNEPSYDSMGYLNMASIAGMRRSRDTSTYHRGWRFRNDDSDDDCF</sequence>
<dbReference type="InterPro" id="IPR039903">
    <property type="entry name" value="Zswim2"/>
</dbReference>
<evidence type="ECO:0000313" key="6">
    <source>
        <dbReference type="Proteomes" id="UP000002149"/>
    </source>
</evidence>
<keyword evidence="1" id="KW-0863">Zinc-finger</keyword>
<feature type="domain" description="RING-type" evidence="3">
    <location>
        <begin position="433"/>
        <end position="488"/>
    </location>
</feature>
<dbReference type="Gene3D" id="3.30.40.10">
    <property type="entry name" value="Zinc/RING finger domain, C3HC4 (zinc finger)"/>
    <property type="match status" value="1"/>
</dbReference>
<keyword evidence="1" id="KW-0862">Zinc</keyword>
<feature type="region of interest" description="Disordered" evidence="2">
    <location>
        <begin position="220"/>
        <end position="280"/>
    </location>
</feature>
<dbReference type="Proteomes" id="UP000002149">
    <property type="component" value="Chromosome 2"/>
</dbReference>
<feature type="region of interest" description="Disordered" evidence="2">
    <location>
        <begin position="104"/>
        <end position="175"/>
    </location>
</feature>
<protein>
    <submittedName>
        <fullName evidence="5">Expressed protein</fullName>
    </submittedName>
</protein>
<accession>Q5KM71</accession>
<dbReference type="InterPro" id="IPR013083">
    <property type="entry name" value="Znf_RING/FYVE/PHD"/>
</dbReference>
<dbReference type="STRING" id="214684.Q5KM71"/>
<keyword evidence="1" id="KW-0479">Metal-binding</keyword>
<dbReference type="GeneID" id="3255708"/>
<dbReference type="Pfam" id="PF04434">
    <property type="entry name" value="SWIM"/>
    <property type="match status" value="1"/>
</dbReference>
<dbReference type="OrthoDB" id="2122982at2759"/>
<dbReference type="InParanoid" id="Q5KM71"/>